<organism evidence="2 3">
    <name type="scientific">Candidatus Sediminicultor quintus</name>
    <dbReference type="NCBI Taxonomy" id="1797291"/>
    <lineage>
        <taxon>Bacteria</taxon>
        <taxon>Pseudomonadati</taxon>
        <taxon>Atribacterota</taxon>
        <taxon>Candidatus Phoenicimicrobiia</taxon>
        <taxon>Candidatus Pheonicimicrobiales</taxon>
        <taxon>Candidatus Phoenicimicrobiaceae</taxon>
        <taxon>Candidatus Sediminicultor</taxon>
    </lineage>
</organism>
<evidence type="ECO:0000256" key="1">
    <source>
        <dbReference type="SAM" id="Phobius"/>
    </source>
</evidence>
<dbReference type="GO" id="GO:0010468">
    <property type="term" value="P:regulation of gene expression"/>
    <property type="evidence" value="ECO:0007669"/>
    <property type="project" value="InterPro"/>
</dbReference>
<feature type="transmembrane region" description="Helical" evidence="1">
    <location>
        <begin position="267"/>
        <end position="290"/>
    </location>
</feature>
<dbReference type="NCBIfam" id="TIGR03082">
    <property type="entry name" value="Gneg_AbrB_dup"/>
    <property type="match status" value="2"/>
</dbReference>
<evidence type="ECO:0000313" key="3">
    <source>
        <dbReference type="Proteomes" id="UP000177701"/>
    </source>
</evidence>
<dbReference type="AlphaFoldDB" id="A0A1F5AAB1"/>
<name>A0A1F5AAB1_9BACT</name>
<evidence type="ECO:0008006" key="4">
    <source>
        <dbReference type="Google" id="ProtNLM"/>
    </source>
</evidence>
<dbReference type="GO" id="GO:0016020">
    <property type="term" value="C:membrane"/>
    <property type="evidence" value="ECO:0007669"/>
    <property type="project" value="InterPro"/>
</dbReference>
<feature type="transmembrane region" description="Helical" evidence="1">
    <location>
        <begin position="49"/>
        <end position="67"/>
    </location>
</feature>
<feature type="transmembrane region" description="Helical" evidence="1">
    <location>
        <begin position="189"/>
        <end position="209"/>
    </location>
</feature>
<dbReference type="InterPro" id="IPR007820">
    <property type="entry name" value="AbrB_fam"/>
</dbReference>
<feature type="transmembrane region" description="Helical" evidence="1">
    <location>
        <begin position="79"/>
        <end position="102"/>
    </location>
</feature>
<keyword evidence="1" id="KW-1133">Transmembrane helix</keyword>
<sequence>MLLTFALIFLLGYLGYRIFSFLHIPGGAVTGSLVILAIITSQGVEWVELPSYVTTFFQVIVGVVIGSKFSREKLSTMKSLLVPGLLSSAWMICISIAVGLLLAKVTGIELGSALYGSVPGGLFEMGLIALSFNLSVPIVTLLQFVRIISINISVPLIVSKCNHVEKTEAQCQAMADIEKNENSNDKANIFNILSALLFGGIGGFTAKYFGLPVGGMLGAMVVVGILRTIGVPLKELPQWLILCTQIVLGGYLGTTFTPEMVATLQTLLFPILFFSIFVVINGLFIGFLFHRILKWDLATSLLATAAGGVTLMTLTAMEVNADPIKVSLLHSLRLVIILLTMPTLIACII</sequence>
<dbReference type="PANTHER" id="PTHR38457:SF1">
    <property type="entry name" value="REGULATOR ABRB-RELATED"/>
    <property type="match status" value="1"/>
</dbReference>
<dbReference type="PANTHER" id="PTHR38457">
    <property type="entry name" value="REGULATOR ABRB-RELATED"/>
    <property type="match status" value="1"/>
</dbReference>
<dbReference type="Pfam" id="PF05145">
    <property type="entry name" value="AbrB"/>
    <property type="match status" value="2"/>
</dbReference>
<feature type="transmembrane region" description="Helical" evidence="1">
    <location>
        <begin position="328"/>
        <end position="348"/>
    </location>
</feature>
<keyword evidence="1" id="KW-0812">Transmembrane</keyword>
<dbReference type="InterPro" id="IPR017516">
    <property type="entry name" value="AbrB_dup"/>
</dbReference>
<gene>
    <name evidence="2" type="ORF">A2V47_09165</name>
</gene>
<feature type="transmembrane region" description="Helical" evidence="1">
    <location>
        <begin position="215"/>
        <end position="233"/>
    </location>
</feature>
<reference evidence="2 3" key="1">
    <citation type="journal article" date="2016" name="Nat. Commun.">
        <title>Thousands of microbial genomes shed light on interconnected biogeochemical processes in an aquifer system.</title>
        <authorList>
            <person name="Anantharaman K."/>
            <person name="Brown C.T."/>
            <person name="Hug L.A."/>
            <person name="Sharon I."/>
            <person name="Castelle C.J."/>
            <person name="Probst A.J."/>
            <person name="Thomas B.C."/>
            <person name="Singh A."/>
            <person name="Wilkins M.J."/>
            <person name="Karaoz U."/>
            <person name="Brodie E.L."/>
            <person name="Williams K.H."/>
            <person name="Hubbard S.S."/>
            <person name="Banfield J.F."/>
        </authorList>
    </citation>
    <scope>NUCLEOTIDE SEQUENCE [LARGE SCALE GENOMIC DNA]</scope>
</reference>
<dbReference type="PIRSF" id="PIRSF038991">
    <property type="entry name" value="Protein_AbrB"/>
    <property type="match status" value="1"/>
</dbReference>
<keyword evidence="1" id="KW-0472">Membrane</keyword>
<protein>
    <recommendedName>
        <fullName evidence="4">Ammonia monooxygenase</fullName>
    </recommendedName>
</protein>
<accession>A0A1F5AAB1</accession>
<feature type="transmembrane region" description="Helical" evidence="1">
    <location>
        <begin position="240"/>
        <end position="261"/>
    </location>
</feature>
<comment type="caution">
    <text evidence="2">The sequence shown here is derived from an EMBL/GenBank/DDBJ whole genome shotgun (WGS) entry which is preliminary data.</text>
</comment>
<evidence type="ECO:0000313" key="2">
    <source>
        <dbReference type="EMBL" id="OGD14817.1"/>
    </source>
</evidence>
<feature type="non-terminal residue" evidence="2">
    <location>
        <position position="349"/>
    </location>
</feature>
<feature type="transmembrane region" description="Helical" evidence="1">
    <location>
        <begin position="297"/>
        <end position="316"/>
    </location>
</feature>
<dbReference type="Proteomes" id="UP000177701">
    <property type="component" value="Unassembled WGS sequence"/>
</dbReference>
<dbReference type="STRING" id="1797291.A2V47_09165"/>
<dbReference type="EMBL" id="MEYH01000074">
    <property type="protein sequence ID" value="OGD14817.1"/>
    <property type="molecule type" value="Genomic_DNA"/>
</dbReference>
<proteinExistence type="predicted"/>